<evidence type="ECO:0000313" key="2">
    <source>
        <dbReference type="EMBL" id="CAG9789748.1"/>
    </source>
</evidence>
<dbReference type="PANTHER" id="PTHR42753:SF10">
    <property type="entry name" value="PROLINE--TRNA LIGASE, MITOCHONDRIAL-RELATED"/>
    <property type="match status" value="1"/>
</dbReference>
<dbReference type="GO" id="GO:0005739">
    <property type="term" value="C:mitochondrion"/>
    <property type="evidence" value="ECO:0007669"/>
    <property type="project" value="TreeGrafter"/>
</dbReference>
<reference evidence="2" key="2">
    <citation type="submission" date="2022-10" db="EMBL/GenBank/DDBJ databases">
        <authorList>
            <consortium name="ENA_rothamsted_submissions"/>
            <consortium name="culmorum"/>
            <person name="King R."/>
        </authorList>
    </citation>
    <scope>NUCLEOTIDE SEQUENCE</scope>
</reference>
<dbReference type="Pfam" id="PF03129">
    <property type="entry name" value="HGTP_anticodon"/>
    <property type="match status" value="1"/>
</dbReference>
<keyword evidence="3" id="KW-1185">Reference proteome</keyword>
<dbReference type="InterPro" id="IPR045864">
    <property type="entry name" value="aa-tRNA-synth_II/BPL/LPL"/>
</dbReference>
<accession>A0A9N9WEL3</accession>
<evidence type="ECO:0000259" key="1">
    <source>
        <dbReference type="Pfam" id="PF03129"/>
    </source>
</evidence>
<dbReference type="GO" id="GO:0006433">
    <property type="term" value="P:prolyl-tRNA aminoacylation"/>
    <property type="evidence" value="ECO:0007669"/>
    <property type="project" value="TreeGrafter"/>
</dbReference>
<dbReference type="InterPro" id="IPR004154">
    <property type="entry name" value="Anticodon-bd"/>
</dbReference>
<dbReference type="Gene3D" id="3.40.50.800">
    <property type="entry name" value="Anticodon-binding domain"/>
    <property type="match status" value="1"/>
</dbReference>
<dbReference type="SUPFAM" id="SSF52954">
    <property type="entry name" value="Class II aaRS ABD-related"/>
    <property type="match status" value="1"/>
</dbReference>
<dbReference type="Proteomes" id="UP001153714">
    <property type="component" value="Chromosome 20"/>
</dbReference>
<reference evidence="2" key="1">
    <citation type="submission" date="2021-12" db="EMBL/GenBank/DDBJ databases">
        <authorList>
            <person name="King R."/>
        </authorList>
    </citation>
    <scope>NUCLEOTIDE SEQUENCE</scope>
</reference>
<proteinExistence type="predicted"/>
<dbReference type="InterPro" id="IPR036621">
    <property type="entry name" value="Anticodon-bd_dom_sf"/>
</dbReference>
<evidence type="ECO:0000313" key="3">
    <source>
        <dbReference type="Proteomes" id="UP001153714"/>
    </source>
</evidence>
<feature type="domain" description="Anticodon-binding" evidence="1">
    <location>
        <begin position="184"/>
        <end position="260"/>
    </location>
</feature>
<sequence length="270" mass="28881">MMDAYGAHAHEQCARALYGDLAAAIGRIFDKLQLPVYRVEAPAGDMGGSVSHEWQLRACAGEDRLRVCADCGHARLALPSTGGGERCPRCGGHTDTLNSIEVGHTFMLGARYSRPLLAAYTAPGGGSEPLHMTCYGIGITRLLAAGVEALSSESHLRWPAHVAPCSAVLVGPKEGSKEWLSHSDMIEQVYRQLDAVPALRGDVLVDDRHHLTIGKRLLMADRLGCPLVVVLGKSVSSGQVEVYRAGADGQLQPELMTLEQLTQKPLAVVN</sequence>
<dbReference type="SUPFAM" id="SSF55681">
    <property type="entry name" value="Class II aaRS and biotin synthetases"/>
    <property type="match status" value="1"/>
</dbReference>
<name>A0A9N9WEL3_9NEOP</name>
<organism evidence="2 3">
    <name type="scientific">Diatraea saccharalis</name>
    <name type="common">sugarcane borer</name>
    <dbReference type="NCBI Taxonomy" id="40085"/>
    <lineage>
        <taxon>Eukaryota</taxon>
        <taxon>Metazoa</taxon>
        <taxon>Ecdysozoa</taxon>
        <taxon>Arthropoda</taxon>
        <taxon>Hexapoda</taxon>
        <taxon>Insecta</taxon>
        <taxon>Pterygota</taxon>
        <taxon>Neoptera</taxon>
        <taxon>Endopterygota</taxon>
        <taxon>Lepidoptera</taxon>
        <taxon>Glossata</taxon>
        <taxon>Ditrysia</taxon>
        <taxon>Pyraloidea</taxon>
        <taxon>Crambidae</taxon>
        <taxon>Crambinae</taxon>
        <taxon>Diatraea</taxon>
    </lineage>
</organism>
<gene>
    <name evidence="2" type="ORF">DIATSA_LOCUS7455</name>
</gene>
<dbReference type="GO" id="GO:0004827">
    <property type="term" value="F:proline-tRNA ligase activity"/>
    <property type="evidence" value="ECO:0007669"/>
    <property type="project" value="TreeGrafter"/>
</dbReference>
<dbReference type="PANTHER" id="PTHR42753">
    <property type="entry name" value="MITOCHONDRIAL RIBOSOME PROTEIN L39/PROLYL-TRNA LIGASE FAMILY MEMBER"/>
    <property type="match status" value="1"/>
</dbReference>
<protein>
    <recommendedName>
        <fullName evidence="1">Anticodon-binding domain-containing protein</fullName>
    </recommendedName>
</protein>
<dbReference type="InterPro" id="IPR050062">
    <property type="entry name" value="Pro-tRNA_synthetase"/>
</dbReference>
<dbReference type="AlphaFoldDB" id="A0A9N9WEL3"/>
<dbReference type="OrthoDB" id="10267474at2759"/>
<dbReference type="Gene3D" id="3.30.930.10">
    <property type="entry name" value="Bira Bifunctional Protein, Domain 2"/>
    <property type="match status" value="1"/>
</dbReference>
<dbReference type="EMBL" id="OU893351">
    <property type="protein sequence ID" value="CAG9789748.1"/>
    <property type="molecule type" value="Genomic_DNA"/>
</dbReference>